<evidence type="ECO:0000313" key="10">
    <source>
        <dbReference type="EMBL" id="MFL7902883.1"/>
    </source>
</evidence>
<feature type="domain" description="RNA polymerase sigma factor 70 region 4 type 2" evidence="9">
    <location>
        <begin position="174"/>
        <end position="223"/>
    </location>
</feature>
<dbReference type="PANTHER" id="PTHR43133">
    <property type="entry name" value="RNA POLYMERASE ECF-TYPE SIGMA FACTO"/>
    <property type="match status" value="1"/>
</dbReference>
<dbReference type="RefSeq" id="WP_407824641.1">
    <property type="nucleotide sequence ID" value="NZ_JBJLSN010000024.1"/>
</dbReference>
<organism evidence="10 11">
    <name type="scientific">Azospirillum argentinense</name>
    <dbReference type="NCBI Taxonomy" id="2970906"/>
    <lineage>
        <taxon>Bacteria</taxon>
        <taxon>Pseudomonadati</taxon>
        <taxon>Pseudomonadota</taxon>
        <taxon>Alphaproteobacteria</taxon>
        <taxon>Rhodospirillales</taxon>
        <taxon>Azospirillaceae</taxon>
        <taxon>Azospirillum</taxon>
    </lineage>
</organism>
<dbReference type="EMBL" id="JBJLSN010000024">
    <property type="protein sequence ID" value="MFL7902883.1"/>
    <property type="molecule type" value="Genomic_DNA"/>
</dbReference>
<evidence type="ECO:0000259" key="9">
    <source>
        <dbReference type="Pfam" id="PF08281"/>
    </source>
</evidence>
<keyword evidence="4 6" id="KW-0238">DNA-binding</keyword>
<name>A0ABW8VC42_9PROT</name>
<dbReference type="NCBIfam" id="NF004113">
    <property type="entry name" value="PRK05602.1"/>
    <property type="match status" value="1"/>
</dbReference>
<evidence type="ECO:0000256" key="4">
    <source>
        <dbReference type="ARBA" id="ARBA00023125"/>
    </source>
</evidence>
<dbReference type="InterPro" id="IPR014284">
    <property type="entry name" value="RNA_pol_sigma-70_dom"/>
</dbReference>
<dbReference type="InterPro" id="IPR039425">
    <property type="entry name" value="RNA_pol_sigma-70-like"/>
</dbReference>
<keyword evidence="2 6" id="KW-0805">Transcription regulation</keyword>
<dbReference type="InterPro" id="IPR000838">
    <property type="entry name" value="RNA_pol_sigma70_ECF_CS"/>
</dbReference>
<evidence type="ECO:0000256" key="1">
    <source>
        <dbReference type="ARBA" id="ARBA00010641"/>
    </source>
</evidence>
<dbReference type="PANTHER" id="PTHR43133:SF8">
    <property type="entry name" value="RNA POLYMERASE SIGMA FACTOR HI_1459-RELATED"/>
    <property type="match status" value="1"/>
</dbReference>
<evidence type="ECO:0000256" key="6">
    <source>
        <dbReference type="RuleBase" id="RU000716"/>
    </source>
</evidence>
<dbReference type="InterPro" id="IPR013325">
    <property type="entry name" value="RNA_pol_sigma_r2"/>
</dbReference>
<evidence type="ECO:0000313" key="11">
    <source>
        <dbReference type="Proteomes" id="UP001628281"/>
    </source>
</evidence>
<dbReference type="InterPro" id="IPR013324">
    <property type="entry name" value="RNA_pol_sigma_r3/r4-like"/>
</dbReference>
<protein>
    <recommendedName>
        <fullName evidence="6">RNA polymerase sigma factor</fullName>
    </recommendedName>
</protein>
<dbReference type="Pfam" id="PF04542">
    <property type="entry name" value="Sigma70_r2"/>
    <property type="match status" value="1"/>
</dbReference>
<reference evidence="10 11" key="1">
    <citation type="submission" date="2024-11" db="EMBL/GenBank/DDBJ databases">
        <title>Draft genome sequences of two bacteria associated to sugarcane roots in Colombia.</title>
        <authorList>
            <person name="Pardo-Diaz S."/>
            <person name="Masmela-Mendoza J."/>
            <person name="Delgadillo-Duran P."/>
            <person name="Bautista E.J."/>
            <person name="Rojas-Tapias D.F."/>
        </authorList>
    </citation>
    <scope>NUCLEOTIDE SEQUENCE [LARGE SCALE GENOMIC DNA]</scope>
    <source>
        <strain evidence="10 11">Ap18</strain>
    </source>
</reference>
<feature type="region of interest" description="Disordered" evidence="7">
    <location>
        <begin position="1"/>
        <end position="37"/>
    </location>
</feature>
<keyword evidence="11" id="KW-1185">Reference proteome</keyword>
<dbReference type="SUPFAM" id="SSF88946">
    <property type="entry name" value="Sigma2 domain of RNA polymerase sigma factors"/>
    <property type="match status" value="1"/>
</dbReference>
<dbReference type="Gene3D" id="1.10.1740.10">
    <property type="match status" value="1"/>
</dbReference>
<keyword evidence="3 6" id="KW-0731">Sigma factor</keyword>
<evidence type="ECO:0000256" key="5">
    <source>
        <dbReference type="ARBA" id="ARBA00023163"/>
    </source>
</evidence>
<evidence type="ECO:0000259" key="8">
    <source>
        <dbReference type="Pfam" id="PF04542"/>
    </source>
</evidence>
<sequence>MTPPGSTGRKFSLPTAQEVPSVRVSPPTGFLEPAGRPRIQARTREGAEDGRVAVIDEDDDESLMAETATGNRAAFDRLTRRHLRRSLALAHRVVGNASDAEEVVQDAFLQIWTHADRWRGDGTRFSTWLYRIVVNRSIDYRRRRSFQPLDDAVGVADPAIGADGLLAERQLGAAVDAAIAALPDRQRAALSLCYYQEMSCAEASEVLHVSVSAMESLLVRARRMVRTRLNSLIRQKDGDEK</sequence>
<dbReference type="Pfam" id="PF08281">
    <property type="entry name" value="Sigma70_r4_2"/>
    <property type="match status" value="1"/>
</dbReference>
<proteinExistence type="inferred from homology"/>
<comment type="similarity">
    <text evidence="1 6">Belongs to the sigma-70 factor family. ECF subfamily.</text>
</comment>
<dbReference type="InterPro" id="IPR036388">
    <property type="entry name" value="WH-like_DNA-bd_sf"/>
</dbReference>
<dbReference type="NCBIfam" id="TIGR02937">
    <property type="entry name" value="sigma70-ECF"/>
    <property type="match status" value="1"/>
</dbReference>
<dbReference type="Gene3D" id="1.10.10.10">
    <property type="entry name" value="Winged helix-like DNA-binding domain superfamily/Winged helix DNA-binding domain"/>
    <property type="match status" value="1"/>
</dbReference>
<gene>
    <name evidence="10" type="ORF">ACJ41P_17235</name>
</gene>
<dbReference type="Proteomes" id="UP001628281">
    <property type="component" value="Unassembled WGS sequence"/>
</dbReference>
<accession>A0ABW8VC42</accession>
<evidence type="ECO:0000256" key="7">
    <source>
        <dbReference type="SAM" id="MobiDB-lite"/>
    </source>
</evidence>
<evidence type="ECO:0000256" key="2">
    <source>
        <dbReference type="ARBA" id="ARBA00023015"/>
    </source>
</evidence>
<dbReference type="SUPFAM" id="SSF88659">
    <property type="entry name" value="Sigma3 and sigma4 domains of RNA polymerase sigma factors"/>
    <property type="match status" value="1"/>
</dbReference>
<feature type="domain" description="RNA polymerase sigma-70 region 2" evidence="8">
    <location>
        <begin position="79"/>
        <end position="145"/>
    </location>
</feature>
<dbReference type="PROSITE" id="PS01063">
    <property type="entry name" value="SIGMA70_ECF"/>
    <property type="match status" value="1"/>
</dbReference>
<evidence type="ECO:0000256" key="3">
    <source>
        <dbReference type="ARBA" id="ARBA00023082"/>
    </source>
</evidence>
<dbReference type="InterPro" id="IPR013249">
    <property type="entry name" value="RNA_pol_sigma70_r4_t2"/>
</dbReference>
<comment type="caution">
    <text evidence="10">The sequence shown here is derived from an EMBL/GenBank/DDBJ whole genome shotgun (WGS) entry which is preliminary data.</text>
</comment>
<dbReference type="CDD" id="cd06171">
    <property type="entry name" value="Sigma70_r4"/>
    <property type="match status" value="1"/>
</dbReference>
<dbReference type="InterPro" id="IPR007627">
    <property type="entry name" value="RNA_pol_sigma70_r2"/>
</dbReference>
<keyword evidence="5 6" id="KW-0804">Transcription</keyword>